<protein>
    <submittedName>
        <fullName evidence="2">Uncharacterized protein</fullName>
    </submittedName>
</protein>
<name>A0A803N593_CHEQI</name>
<sequence length="90" mass="10304">MLMMRLLRPTRSRTPLESSSSKKSGSNSRSGTYVVHQKIPRRLTPQGAVAAVRDQGMKMVVQHQIHQQVETFLLMSLHHVLMVRRRLSRG</sequence>
<accession>A0A803N593</accession>
<dbReference type="Gramene" id="AUR62040766-RA">
    <property type="protein sequence ID" value="AUR62040766-RA:cds"/>
    <property type="gene ID" value="AUR62040766"/>
</dbReference>
<evidence type="ECO:0000313" key="3">
    <source>
        <dbReference type="Proteomes" id="UP000596660"/>
    </source>
</evidence>
<keyword evidence="3" id="KW-1185">Reference proteome</keyword>
<feature type="region of interest" description="Disordered" evidence="1">
    <location>
        <begin position="1"/>
        <end position="37"/>
    </location>
</feature>
<proteinExistence type="predicted"/>
<evidence type="ECO:0000313" key="2">
    <source>
        <dbReference type="EnsemblPlants" id="AUR62040766-RA:cds"/>
    </source>
</evidence>
<evidence type="ECO:0000256" key="1">
    <source>
        <dbReference type="SAM" id="MobiDB-lite"/>
    </source>
</evidence>
<reference evidence="2" key="2">
    <citation type="submission" date="2021-03" db="UniProtKB">
        <authorList>
            <consortium name="EnsemblPlants"/>
        </authorList>
    </citation>
    <scope>IDENTIFICATION</scope>
</reference>
<dbReference type="Proteomes" id="UP000596660">
    <property type="component" value="Unplaced"/>
</dbReference>
<dbReference type="EnsemblPlants" id="AUR62040766-RA">
    <property type="protein sequence ID" value="AUR62040766-RA:cds"/>
    <property type="gene ID" value="AUR62040766"/>
</dbReference>
<reference evidence="2" key="1">
    <citation type="journal article" date="2017" name="Nature">
        <title>The genome of Chenopodium quinoa.</title>
        <authorList>
            <person name="Jarvis D.E."/>
            <person name="Ho Y.S."/>
            <person name="Lightfoot D.J."/>
            <person name="Schmoeckel S.M."/>
            <person name="Li B."/>
            <person name="Borm T.J.A."/>
            <person name="Ohyanagi H."/>
            <person name="Mineta K."/>
            <person name="Michell C.T."/>
            <person name="Saber N."/>
            <person name="Kharbatia N.M."/>
            <person name="Rupper R.R."/>
            <person name="Sharp A.R."/>
            <person name="Dally N."/>
            <person name="Boughton B.A."/>
            <person name="Woo Y.H."/>
            <person name="Gao G."/>
            <person name="Schijlen E.G.W.M."/>
            <person name="Guo X."/>
            <person name="Momin A.A."/>
            <person name="Negrao S."/>
            <person name="Al-Babili S."/>
            <person name="Gehring C."/>
            <person name="Roessner U."/>
            <person name="Jung C."/>
            <person name="Murphy K."/>
            <person name="Arold S.T."/>
            <person name="Gojobori T."/>
            <person name="van der Linden C.G."/>
            <person name="van Loo E.N."/>
            <person name="Jellen E.N."/>
            <person name="Maughan P.J."/>
            <person name="Tester M."/>
        </authorList>
    </citation>
    <scope>NUCLEOTIDE SEQUENCE [LARGE SCALE GENOMIC DNA]</scope>
    <source>
        <strain evidence="2">cv. PI 614886</strain>
    </source>
</reference>
<feature type="compositionally biased region" description="Low complexity" evidence="1">
    <location>
        <begin position="1"/>
        <end position="31"/>
    </location>
</feature>
<dbReference type="AlphaFoldDB" id="A0A803N593"/>
<organism evidence="2 3">
    <name type="scientific">Chenopodium quinoa</name>
    <name type="common">Quinoa</name>
    <dbReference type="NCBI Taxonomy" id="63459"/>
    <lineage>
        <taxon>Eukaryota</taxon>
        <taxon>Viridiplantae</taxon>
        <taxon>Streptophyta</taxon>
        <taxon>Embryophyta</taxon>
        <taxon>Tracheophyta</taxon>
        <taxon>Spermatophyta</taxon>
        <taxon>Magnoliopsida</taxon>
        <taxon>eudicotyledons</taxon>
        <taxon>Gunneridae</taxon>
        <taxon>Pentapetalae</taxon>
        <taxon>Caryophyllales</taxon>
        <taxon>Chenopodiaceae</taxon>
        <taxon>Chenopodioideae</taxon>
        <taxon>Atripliceae</taxon>
        <taxon>Chenopodium</taxon>
    </lineage>
</organism>